<dbReference type="PANTHER" id="PTHR37299:SF1">
    <property type="entry name" value="STAGE 0 SPORULATION PROTEIN A HOMOLOG"/>
    <property type="match status" value="1"/>
</dbReference>
<evidence type="ECO:0000313" key="2">
    <source>
        <dbReference type="EMBL" id="MFC6206929.1"/>
    </source>
</evidence>
<keyword evidence="2" id="KW-0238">DNA-binding</keyword>
<dbReference type="InterPro" id="IPR046947">
    <property type="entry name" value="LytR-like"/>
</dbReference>
<dbReference type="InterPro" id="IPR007492">
    <property type="entry name" value="LytTR_DNA-bd_dom"/>
</dbReference>
<accession>A0ABW1SR68</accession>
<dbReference type="Proteomes" id="UP001596254">
    <property type="component" value="Unassembled WGS sequence"/>
</dbReference>
<evidence type="ECO:0000313" key="3">
    <source>
        <dbReference type="Proteomes" id="UP001596254"/>
    </source>
</evidence>
<feature type="domain" description="HTH LytTR-type" evidence="1">
    <location>
        <begin position="47"/>
        <end position="151"/>
    </location>
</feature>
<evidence type="ECO:0000259" key="1">
    <source>
        <dbReference type="PROSITE" id="PS50930"/>
    </source>
</evidence>
<keyword evidence="3" id="KW-1185">Reference proteome</keyword>
<organism evidence="2 3">
    <name type="scientific">Levilactobacillus tongjiangensis</name>
    <dbReference type="NCBI Taxonomy" id="2486023"/>
    <lineage>
        <taxon>Bacteria</taxon>
        <taxon>Bacillati</taxon>
        <taxon>Bacillota</taxon>
        <taxon>Bacilli</taxon>
        <taxon>Lactobacillales</taxon>
        <taxon>Lactobacillaceae</taxon>
        <taxon>Levilactobacillus</taxon>
    </lineage>
</organism>
<reference evidence="3" key="1">
    <citation type="journal article" date="2019" name="Int. J. Syst. Evol. Microbiol.">
        <title>The Global Catalogue of Microorganisms (GCM) 10K type strain sequencing project: providing services to taxonomists for standard genome sequencing and annotation.</title>
        <authorList>
            <consortium name="The Broad Institute Genomics Platform"/>
            <consortium name="The Broad Institute Genome Sequencing Center for Infectious Disease"/>
            <person name="Wu L."/>
            <person name="Ma J."/>
        </authorList>
    </citation>
    <scope>NUCLEOTIDE SEQUENCE [LARGE SCALE GENOMIC DNA]</scope>
    <source>
        <strain evidence="3">CCM 8905</strain>
    </source>
</reference>
<dbReference type="Pfam" id="PF04397">
    <property type="entry name" value="LytTR"/>
    <property type="match status" value="1"/>
</dbReference>
<sequence length="151" mass="16768">MHHKFEQNAAIDPTDPLVVVQAATQSPETTAILDYLDNYQTPHAGLIPVKTPDRLLLVKTATIILADIQQEMLLLYTTTGTITTHETLRSFVRRLGDDNFVQVSKHGVLNLNHLQSLEDSFSGNLTAILSMQIKTVVSRKYVKALMSQLGL</sequence>
<dbReference type="RefSeq" id="WP_382338809.1">
    <property type="nucleotide sequence ID" value="NZ_JBHSSK010000016.1"/>
</dbReference>
<dbReference type="GO" id="GO:0003677">
    <property type="term" value="F:DNA binding"/>
    <property type="evidence" value="ECO:0007669"/>
    <property type="project" value="UniProtKB-KW"/>
</dbReference>
<dbReference type="EMBL" id="JBHSSK010000016">
    <property type="protein sequence ID" value="MFC6206929.1"/>
    <property type="molecule type" value="Genomic_DNA"/>
</dbReference>
<protein>
    <submittedName>
        <fullName evidence="2">LytTR family DNA-binding domain-containing protein</fullName>
    </submittedName>
</protein>
<proteinExistence type="predicted"/>
<dbReference type="PROSITE" id="PS50930">
    <property type="entry name" value="HTH_LYTTR"/>
    <property type="match status" value="1"/>
</dbReference>
<name>A0ABW1SR68_9LACO</name>
<dbReference type="PANTHER" id="PTHR37299">
    <property type="entry name" value="TRANSCRIPTIONAL REGULATOR-RELATED"/>
    <property type="match status" value="1"/>
</dbReference>
<comment type="caution">
    <text evidence="2">The sequence shown here is derived from an EMBL/GenBank/DDBJ whole genome shotgun (WGS) entry which is preliminary data.</text>
</comment>
<gene>
    <name evidence="2" type="ORF">ACFP1G_05475</name>
</gene>
<dbReference type="Gene3D" id="2.40.50.1020">
    <property type="entry name" value="LytTr DNA-binding domain"/>
    <property type="match status" value="1"/>
</dbReference>
<dbReference type="SMART" id="SM00850">
    <property type="entry name" value="LytTR"/>
    <property type="match status" value="1"/>
</dbReference>